<keyword evidence="1" id="KW-0614">Plasmid</keyword>
<proteinExistence type="predicted"/>
<evidence type="ECO:0000313" key="1">
    <source>
        <dbReference type="EMBL" id="QEW29586.1"/>
    </source>
</evidence>
<evidence type="ECO:0000313" key="2">
    <source>
        <dbReference type="Proteomes" id="UP000325785"/>
    </source>
</evidence>
<dbReference type="EMBL" id="CP031599">
    <property type="protein sequence ID" value="QEW29586.1"/>
    <property type="molecule type" value="Genomic_DNA"/>
</dbReference>
<dbReference type="KEGG" id="rid:RIdsm_05431"/>
<protein>
    <submittedName>
        <fullName evidence="1">Uncharacterized protein</fullName>
    </submittedName>
</protein>
<geneLocation type="plasmid" evidence="2">
    <name>pridsm_01</name>
</geneLocation>
<accession>A0A5P3AL85</accession>
<name>A0A5P3AL85_9RHOB</name>
<sequence length="764" mass="83927">MSTTTPPRDLAGRFGGQGAYEAEAPAPATMFTRLPDAEPNLRSALSTAITQLSELGPAAKGAPVPAAVVAASPGAGKSRIARELLENFAGDKPVVFHAPTLALCKEAADHAREIGGTAHVIRGRFAPDPAEPDRQMCRKSALVARGIRLGLNIRESFCFNGDARCDQAESCAWLRQFEAEEVTGHRYMATSYLGYPDPDEYDGRLRVVDEAFWAQQLSFVTISIDDFRLPRTFLRHLTRRGRKAHSRINAHADLIGAAHALVDALIAGGSPLDLPYSADEYRAFARLEYSAKADIPAPTPDESEDQQSQLLQRAEDALRYVSRYASVWTCLADAKEAGRRTLERLRLVNAHGRTAIRLCRKHLSEHRQPMLLLDADADPEILGALDIDLQRTAHMTLRPNAEVVQVHDRRMTHGSLLKGARLREDWRSVIRREVLSDRVGQGGGVLVGASRKVVMRFFADAGYDFEGLADDEASRRMLETPLHGAHWLWFGGRALGTNRYRDFSTVIIIGREELPVDALEDYGRALWGDRAEADLELVDPDEAGALRLPEQEVLYEMSDGSAIAVSVPCHPDPMIRRVQLQTRELATRQLVERLRLARSETCKRVILGCNMPVPGLPVDDLVSWAAFCPSRPAAALIDAVLEKGGVRLSDAGLAEDAPGVFRTPDSVKSYRKRAGIDACAMLGTLSPALRRQMHIMYLQEDRPYARLCEALVLAGSGEDARRRSGMIWGPLKQCFGAGEEDTKGVRSDAVNAGHRIGTSTVTFS</sequence>
<reference evidence="1 2" key="1">
    <citation type="submission" date="2018-08" db="EMBL/GenBank/DDBJ databases">
        <title>Genetic Globetrotter - A new plasmid hitch-hiking vast phylogenetic and geographic distances.</title>
        <authorList>
            <person name="Vollmers J."/>
            <person name="Petersen J."/>
        </authorList>
    </citation>
    <scope>NUCLEOTIDE SEQUENCE [LARGE SCALE GENOMIC DNA]</scope>
    <source>
        <strain evidence="1 2">DSM 26383</strain>
        <plasmid evidence="2">pridsm_01</plasmid>
    </source>
</reference>
<dbReference type="AlphaFoldDB" id="A0A5P3AL85"/>
<gene>
    <name evidence="1" type="ORF">RIdsm_05431</name>
</gene>
<dbReference type="Proteomes" id="UP000325785">
    <property type="component" value="Plasmid pRIdsm_01"/>
</dbReference>
<dbReference type="RefSeq" id="WP_143100515.1">
    <property type="nucleotide sequence ID" value="NZ_CP031599.1"/>
</dbReference>
<organism evidence="1 2">
    <name type="scientific">Roseovarius indicus</name>
    <dbReference type="NCBI Taxonomy" id="540747"/>
    <lineage>
        <taxon>Bacteria</taxon>
        <taxon>Pseudomonadati</taxon>
        <taxon>Pseudomonadota</taxon>
        <taxon>Alphaproteobacteria</taxon>
        <taxon>Rhodobacterales</taxon>
        <taxon>Roseobacteraceae</taxon>
        <taxon>Roseovarius</taxon>
    </lineage>
</organism>
<dbReference type="OrthoDB" id="7857683at2"/>